<dbReference type="InParanoid" id="A0A7J7D3P5"/>
<name>A0A7J7D3P5_TRIWF</name>
<keyword evidence="6" id="KW-0150">Chloroplast</keyword>
<comment type="similarity">
    <text evidence="3">Belongs to the plastid outer envelope porin OEP21 (TC 1.B.29) family.</text>
</comment>
<keyword evidence="9" id="KW-1002">Plastid outer membrane</keyword>
<dbReference type="GO" id="GO:0009707">
    <property type="term" value="C:chloroplast outer membrane"/>
    <property type="evidence" value="ECO:0007669"/>
    <property type="project" value="UniProtKB-SubCell"/>
</dbReference>
<dbReference type="GO" id="GO:0008308">
    <property type="term" value="F:voltage-gated monoatomic anion channel activity"/>
    <property type="evidence" value="ECO:0007669"/>
    <property type="project" value="InterPro"/>
</dbReference>
<evidence type="ECO:0000256" key="7">
    <source>
        <dbReference type="ARBA" id="ARBA00022640"/>
    </source>
</evidence>
<evidence type="ECO:0000256" key="13">
    <source>
        <dbReference type="ARBA" id="ARBA00024941"/>
    </source>
</evidence>
<dbReference type="GO" id="GO:0044070">
    <property type="term" value="P:regulation of monoatomic anion transport"/>
    <property type="evidence" value="ECO:0007669"/>
    <property type="project" value="InterPro"/>
</dbReference>
<keyword evidence="4" id="KW-0813">Transport</keyword>
<comment type="subcellular location">
    <subcellularLocation>
        <location evidence="1">Plastid</location>
        <location evidence="1">Chloroplast outer membrane</location>
        <topology evidence="1">Multi-pass membrane protein</topology>
    </subcellularLocation>
    <subcellularLocation>
        <location evidence="2">Plastid</location>
        <location evidence="2">Etioplast membrane</location>
        <topology evidence="2">Multi-pass membrane protein</topology>
    </subcellularLocation>
</comment>
<dbReference type="OrthoDB" id="503907at2759"/>
<evidence type="ECO:0000256" key="3">
    <source>
        <dbReference type="ARBA" id="ARBA00009945"/>
    </source>
</evidence>
<evidence type="ECO:0000256" key="6">
    <source>
        <dbReference type="ARBA" id="ARBA00022528"/>
    </source>
</evidence>
<reference evidence="14 15" key="1">
    <citation type="journal article" date="2020" name="Nat. Commun.">
        <title>Genome of Tripterygium wilfordii and identification of cytochrome P450 involved in triptolide biosynthesis.</title>
        <authorList>
            <person name="Tu L."/>
            <person name="Su P."/>
            <person name="Zhang Z."/>
            <person name="Gao L."/>
            <person name="Wang J."/>
            <person name="Hu T."/>
            <person name="Zhou J."/>
            <person name="Zhang Y."/>
            <person name="Zhao Y."/>
            <person name="Liu Y."/>
            <person name="Song Y."/>
            <person name="Tong Y."/>
            <person name="Lu Y."/>
            <person name="Yang J."/>
            <person name="Xu C."/>
            <person name="Jia M."/>
            <person name="Peters R.J."/>
            <person name="Huang L."/>
            <person name="Gao W."/>
        </authorList>
    </citation>
    <scope>NUCLEOTIDE SEQUENCE [LARGE SCALE GENOMIC DNA]</scope>
    <source>
        <strain evidence="15">cv. XIE 37</strain>
        <tissue evidence="14">Leaf</tissue>
    </source>
</reference>
<comment type="caution">
    <text evidence="14">The sequence shown here is derived from an EMBL/GenBank/DDBJ whole genome shotgun (WGS) entry which is preliminary data.</text>
</comment>
<keyword evidence="12" id="KW-0472">Membrane</keyword>
<evidence type="ECO:0000256" key="12">
    <source>
        <dbReference type="ARBA" id="ARBA00023136"/>
    </source>
</evidence>
<dbReference type="PANTHER" id="PTHR35993:SF1">
    <property type="entry name" value="OUTER ENVELOPE PORE PROTEIN 21B, CHLOROPLASTIC"/>
    <property type="match status" value="1"/>
</dbReference>
<evidence type="ECO:0000256" key="11">
    <source>
        <dbReference type="ARBA" id="ARBA00023114"/>
    </source>
</evidence>
<dbReference type="GO" id="GO:0034426">
    <property type="term" value="C:etioplast membrane"/>
    <property type="evidence" value="ECO:0007669"/>
    <property type="project" value="UniProtKB-SubCell"/>
</dbReference>
<evidence type="ECO:0000313" key="15">
    <source>
        <dbReference type="Proteomes" id="UP000593562"/>
    </source>
</evidence>
<dbReference type="PANTHER" id="PTHR35993">
    <property type="entry name" value="OUTER ENVELOPE PORE PROTEIN 21B, CHLOROPLASTIC"/>
    <property type="match status" value="1"/>
</dbReference>
<dbReference type="GO" id="GO:0046930">
    <property type="term" value="C:pore complex"/>
    <property type="evidence" value="ECO:0007669"/>
    <property type="project" value="UniProtKB-KW"/>
</dbReference>
<dbReference type="EMBL" id="JAAARO010000011">
    <property type="protein sequence ID" value="KAF5740974.1"/>
    <property type="molecule type" value="Genomic_DNA"/>
</dbReference>
<evidence type="ECO:0000256" key="5">
    <source>
        <dbReference type="ARBA" id="ARBA00022452"/>
    </source>
</evidence>
<evidence type="ECO:0000256" key="10">
    <source>
        <dbReference type="ARBA" id="ARBA00023065"/>
    </source>
</evidence>
<organism evidence="14 15">
    <name type="scientific">Tripterygium wilfordii</name>
    <name type="common">Thunder God vine</name>
    <dbReference type="NCBI Taxonomy" id="458696"/>
    <lineage>
        <taxon>Eukaryota</taxon>
        <taxon>Viridiplantae</taxon>
        <taxon>Streptophyta</taxon>
        <taxon>Embryophyta</taxon>
        <taxon>Tracheophyta</taxon>
        <taxon>Spermatophyta</taxon>
        <taxon>Magnoliopsida</taxon>
        <taxon>eudicotyledons</taxon>
        <taxon>Gunneridae</taxon>
        <taxon>Pentapetalae</taxon>
        <taxon>rosids</taxon>
        <taxon>fabids</taxon>
        <taxon>Celastrales</taxon>
        <taxon>Celastraceae</taxon>
        <taxon>Tripterygium</taxon>
    </lineage>
</organism>
<dbReference type="Proteomes" id="UP000593562">
    <property type="component" value="Unassembled WGS sequence"/>
</dbReference>
<keyword evidence="10" id="KW-0406">Ion transport</keyword>
<keyword evidence="7" id="KW-0934">Plastid</keyword>
<dbReference type="InterPro" id="IPR034575">
    <property type="entry name" value="OEP21"/>
</dbReference>
<keyword evidence="8" id="KW-0812">Transmembrane</keyword>
<evidence type="ECO:0000256" key="9">
    <source>
        <dbReference type="ARBA" id="ARBA00022805"/>
    </source>
</evidence>
<evidence type="ECO:0000256" key="8">
    <source>
        <dbReference type="ARBA" id="ARBA00022692"/>
    </source>
</evidence>
<dbReference type="FunCoup" id="A0A7J7D3P5">
    <property type="interactions" value="2004"/>
</dbReference>
<comment type="function">
    <text evidence="13">Voltage-dependent rectifying anion channel that facilitates the translocation between chloroplast and cytoplasm of phosphorylated carbohydrates such as triosephosphate, 3-phosphoglycerate and inorganic phosphate (Pi) depending of ATP to triosephosphate ratio in the plastidial intermembrane space; in high triosephosphate/ATP conditions (e.g. photosynthesis), export of triosphosphate from chloroplast (outward rectifying channels), but in high ATP/triosephosphate conditions (e.g. dark phase), import of phosphosolutes (inward rectifying channels).</text>
</comment>
<keyword evidence="15" id="KW-1185">Reference proteome</keyword>
<evidence type="ECO:0000256" key="2">
    <source>
        <dbReference type="ARBA" id="ARBA00004441"/>
    </source>
</evidence>
<keyword evidence="5" id="KW-1134">Transmembrane beta strand</keyword>
<gene>
    <name evidence="14" type="ORF">HS088_TW11G01056</name>
</gene>
<dbReference type="AlphaFoldDB" id="A0A7J7D3P5"/>
<sequence>METSLRYGGDDKALRIHAKQKILIDSKTHLQLHGELDTKIGEATYLCAMIEHFYPEASANVGVGVKYGKREKLQYSVHGKTSYPVTSDGLLRFVVKGQCDVNKEFGERKSKVGAGFTWSILNFQKDQDLRLKIGYEAFDKRKSKGGPEFTWSIFNFQKDQDVRLKIGYEVFDKVPYMQIRENNWTLNGDMNGRWNLRYNL</sequence>
<evidence type="ECO:0000313" key="14">
    <source>
        <dbReference type="EMBL" id="KAF5740974.1"/>
    </source>
</evidence>
<keyword evidence="11" id="KW-0626">Porin</keyword>
<protein>
    <submittedName>
        <fullName evidence="14">Outer envelope pore protein 21 chloroplastic</fullName>
    </submittedName>
</protein>
<dbReference type="GO" id="GO:0015288">
    <property type="term" value="F:porin activity"/>
    <property type="evidence" value="ECO:0007669"/>
    <property type="project" value="UniProtKB-KW"/>
</dbReference>
<accession>A0A7J7D3P5</accession>
<evidence type="ECO:0000256" key="4">
    <source>
        <dbReference type="ARBA" id="ARBA00022448"/>
    </source>
</evidence>
<proteinExistence type="inferred from homology"/>
<evidence type="ECO:0000256" key="1">
    <source>
        <dbReference type="ARBA" id="ARBA00004396"/>
    </source>
</evidence>